<organism evidence="2 3">
    <name type="scientific">Pseudomonas putida</name>
    <name type="common">Arthrobacter siderocapsulatus</name>
    <dbReference type="NCBI Taxonomy" id="303"/>
    <lineage>
        <taxon>Bacteria</taxon>
        <taxon>Pseudomonadati</taxon>
        <taxon>Pseudomonadota</taxon>
        <taxon>Gammaproteobacteria</taxon>
        <taxon>Pseudomonadales</taxon>
        <taxon>Pseudomonadaceae</taxon>
        <taxon>Pseudomonas</taxon>
    </lineage>
</organism>
<proteinExistence type="predicted"/>
<dbReference type="OrthoDB" id="5862074at2"/>
<evidence type="ECO:0000313" key="3">
    <source>
        <dbReference type="Proteomes" id="UP000298551"/>
    </source>
</evidence>
<dbReference type="Proteomes" id="UP000298551">
    <property type="component" value="Chromosome"/>
</dbReference>
<dbReference type="Gene3D" id="2.180.10.10">
    <property type="entry name" value="RHS repeat-associated core"/>
    <property type="match status" value="2"/>
</dbReference>
<protein>
    <recommendedName>
        <fullName evidence="4">YD repeat-containing protein</fullName>
    </recommendedName>
</protein>
<dbReference type="AlphaFoldDB" id="A0A4D6XA80"/>
<dbReference type="EMBL" id="CP039371">
    <property type="protein sequence ID" value="QCI10930.1"/>
    <property type="molecule type" value="Genomic_DNA"/>
</dbReference>
<reference evidence="3" key="1">
    <citation type="submission" date="2019-04" db="EMBL/GenBank/DDBJ databases">
        <title>Genome sequence of Pseudomonas putida 1290, an auxin catabolizing strain.</title>
        <authorList>
            <person name="Laird T.S."/>
            <person name="Leveau J.H.J."/>
        </authorList>
    </citation>
    <scope>NUCLEOTIDE SEQUENCE [LARGE SCALE GENOMIC DNA]</scope>
    <source>
        <strain evidence="3">1290</strain>
    </source>
</reference>
<dbReference type="RefSeq" id="WP_136913125.1">
    <property type="nucleotide sequence ID" value="NZ_CP039371.1"/>
</dbReference>
<gene>
    <name evidence="2" type="ORF">E6B08_05705</name>
</gene>
<evidence type="ECO:0000313" key="2">
    <source>
        <dbReference type="EMBL" id="QCI10930.1"/>
    </source>
</evidence>
<feature type="region of interest" description="Disordered" evidence="1">
    <location>
        <begin position="855"/>
        <end position="875"/>
    </location>
</feature>
<sequence>MPSSNSAEIHSQSNNFLGVVQSAVNDRTGQFNLSISLPSLLANNLAGPALQLNWAFNSLASQSDLGYGLGWSLLMTRLVVDQVASSLQLRTGENFAVDNKKSDWSNGGTLVFHDYKLKAMQVTRLNARQYRIYHKNGETEILTQAGRSNRYVLTELRSPEGRRLHLQWRSTRQSDFLAEVRDEQRPLVRFERSGGDVSVRLDPDDRPSTVRFRTNNQRLSSVQVSLIDKPFHFAYRRLSVGNGTQLLFPRSVKGPLGASDTIHWSTRQTHRVPRGGPFEYLPRVTSWTHSTGDPANALHRTYRWIGQTNFLGYGSIGRFDWVTGRDNLYQVNKEYRYSVIETQKDHQGQTLTTITRQWDRFHLLTRETTVMGRFEVETANTYGIDPDKTWEQQSAASQLPHAVSTTYRHLGSDESRTETTTYRYDDYGNLLSTTLPTGVCEVYSYYPASGVVDECPPDSTVMVRHMASKTVTPAKLADGSHGGAPILRTRYRYEQLPSLIADEPAHTVVVSEALEDLSAGKLLEHTVQAYQRTVGPHYGELIRASTTLNGITTTTEYHHVLDQGLLSTTTVVQGFEGDAVNRSSSRQARCRLSGLTAWEESAAGSRTCYHYDLLGRIIATVLAADSDYQASRSCDYHLDDTFVHANAPQEILGYLPRACLEETDTTGQRRRTWLDGAGRAVAVQLEDRDEAPGEFRLVGCTQFDALGRTTVTTEFDWFPGQSQPLKLTGKTSYDASGQIYTHTAPTGLLSITCQDPIAMRSEHWQQGPSGQTSAKQVTSVNLAGSPVRQDLLDQQGRLVRTTRFVRDGLDRIIEEHLLASDQPNSPRITRRRYDAYGRIERLTREDGAHIVTTYAAHSDGPHPTSVSLQYPEAKG</sequence>
<evidence type="ECO:0008006" key="4">
    <source>
        <dbReference type="Google" id="ProtNLM"/>
    </source>
</evidence>
<evidence type="ECO:0000256" key="1">
    <source>
        <dbReference type="SAM" id="MobiDB-lite"/>
    </source>
</evidence>
<accession>A0A4D6XA80</accession>
<name>A0A4D6XA80_PSEPU</name>